<evidence type="ECO:0000313" key="2">
    <source>
        <dbReference type="EMBL" id="KAK3924666.1"/>
    </source>
</evidence>
<name>A0AAE1LLI6_9NEOP</name>
<organism evidence="2 3">
    <name type="scientific">Frankliniella fusca</name>
    <dbReference type="NCBI Taxonomy" id="407009"/>
    <lineage>
        <taxon>Eukaryota</taxon>
        <taxon>Metazoa</taxon>
        <taxon>Ecdysozoa</taxon>
        <taxon>Arthropoda</taxon>
        <taxon>Hexapoda</taxon>
        <taxon>Insecta</taxon>
        <taxon>Pterygota</taxon>
        <taxon>Neoptera</taxon>
        <taxon>Paraneoptera</taxon>
        <taxon>Thysanoptera</taxon>
        <taxon>Terebrantia</taxon>
        <taxon>Thripoidea</taxon>
        <taxon>Thripidae</taxon>
        <taxon>Frankliniella</taxon>
    </lineage>
</organism>
<dbReference type="GO" id="GO:0005634">
    <property type="term" value="C:nucleus"/>
    <property type="evidence" value="ECO:0007669"/>
    <property type="project" value="TreeGrafter"/>
</dbReference>
<dbReference type="Pfam" id="PF03184">
    <property type="entry name" value="DDE_1"/>
    <property type="match status" value="1"/>
</dbReference>
<dbReference type="EMBL" id="JAHWGI010001195">
    <property type="protein sequence ID" value="KAK3924666.1"/>
    <property type="molecule type" value="Genomic_DNA"/>
</dbReference>
<reference evidence="2" key="1">
    <citation type="submission" date="2021-07" db="EMBL/GenBank/DDBJ databases">
        <authorList>
            <person name="Catto M.A."/>
            <person name="Jacobson A."/>
            <person name="Kennedy G."/>
            <person name="Labadie P."/>
            <person name="Hunt B.G."/>
            <person name="Srinivasan R."/>
        </authorList>
    </citation>
    <scope>NUCLEOTIDE SEQUENCE</scope>
    <source>
        <strain evidence="2">PL_HMW_Pooled</strain>
        <tissue evidence="2">Head</tissue>
    </source>
</reference>
<dbReference type="AlphaFoldDB" id="A0AAE1LLI6"/>
<reference evidence="2" key="2">
    <citation type="journal article" date="2023" name="BMC Genomics">
        <title>Pest status, molecular evolution, and epigenetic factors derived from the genome assembly of Frankliniella fusca, a thysanopteran phytovirus vector.</title>
        <authorList>
            <person name="Catto M.A."/>
            <person name="Labadie P.E."/>
            <person name="Jacobson A.L."/>
            <person name="Kennedy G.G."/>
            <person name="Srinivasan R."/>
            <person name="Hunt B.G."/>
        </authorList>
    </citation>
    <scope>NUCLEOTIDE SEQUENCE</scope>
    <source>
        <strain evidence="2">PL_HMW_Pooled</strain>
    </source>
</reference>
<sequence length="308" mass="35100">MRDHEAGMSIRQASFIYNVKWSTLADACNRKLIRPAGRAKELSDTEEQAITDHLMCQSDWGFPLTREEVRMLVKDYLDRKNVVSNRFKDNAPGTKWMNGFLGRHPELQQLVPKLIKASRAQVDPATVNKYFDNLERTLEGVPAKNILNFDETNLSDDPANKHVIVRRGEKYPVKVMTTSKTAISFMFAGTASGTLLPPYVVFKSKEMSETWTADGPPGTRYNRSASGWFDMHIFEEWFSTILLSWAKTVDGQKVVIGDNVSSHFSRRVFELCAENNIKFVCLPPNSTHLLQPLDVAFFSPLKSEWKKF</sequence>
<dbReference type="PANTHER" id="PTHR19303">
    <property type="entry name" value="TRANSPOSON"/>
    <property type="match status" value="1"/>
</dbReference>
<dbReference type="InterPro" id="IPR004875">
    <property type="entry name" value="DDE_SF_endonuclease_dom"/>
</dbReference>
<proteinExistence type="predicted"/>
<gene>
    <name evidence="2" type="ORF">KUF71_012800</name>
</gene>
<accession>A0AAE1LLI6</accession>
<keyword evidence="3" id="KW-1185">Reference proteome</keyword>
<comment type="caution">
    <text evidence="2">The sequence shown here is derived from an EMBL/GenBank/DDBJ whole genome shotgun (WGS) entry which is preliminary data.</text>
</comment>
<dbReference type="InterPro" id="IPR050863">
    <property type="entry name" value="CenT-Element_Derived"/>
</dbReference>
<feature type="domain" description="DDE-1" evidence="1">
    <location>
        <begin position="186"/>
        <end position="306"/>
    </location>
</feature>
<evidence type="ECO:0000313" key="3">
    <source>
        <dbReference type="Proteomes" id="UP001219518"/>
    </source>
</evidence>
<dbReference type="Proteomes" id="UP001219518">
    <property type="component" value="Unassembled WGS sequence"/>
</dbReference>
<dbReference type="InterPro" id="IPR036397">
    <property type="entry name" value="RNaseH_sf"/>
</dbReference>
<protein>
    <submittedName>
        <fullName evidence="2">Pogo transposable element with KRAB domain</fullName>
    </submittedName>
</protein>
<evidence type="ECO:0000259" key="1">
    <source>
        <dbReference type="Pfam" id="PF03184"/>
    </source>
</evidence>
<dbReference type="PANTHER" id="PTHR19303:SF74">
    <property type="entry name" value="POGO TRANSPOSABLE ELEMENT WITH KRAB DOMAIN"/>
    <property type="match status" value="1"/>
</dbReference>
<dbReference type="GO" id="GO:0003677">
    <property type="term" value="F:DNA binding"/>
    <property type="evidence" value="ECO:0007669"/>
    <property type="project" value="TreeGrafter"/>
</dbReference>
<dbReference type="Gene3D" id="3.30.420.10">
    <property type="entry name" value="Ribonuclease H-like superfamily/Ribonuclease H"/>
    <property type="match status" value="1"/>
</dbReference>